<keyword evidence="3" id="KW-0479">Metal-binding</keyword>
<sequence length="196" mass="21552">MDDGKGHHSRLPQSNANDGLDLDAPPPLYTLTDEAPSPRLTPNREPYAGPSAFVATALLSPHQPTYQSLSPVNQPYQHQATIQQFALHPPMQTSPLIMSRAPPRIQDLKNKPQMVICQHCRHLVLTDTTTENGSCAYVGVLALFLLGVTTLGCCLLPLCLTSCKDVIHSCPNCERDIGLYSRIKERTFPVRTDPQS</sequence>
<keyword evidence="4" id="KW-0862">Zinc</keyword>
<dbReference type="GO" id="GO:0005634">
    <property type="term" value="C:nucleus"/>
    <property type="evidence" value="ECO:0007669"/>
    <property type="project" value="TreeGrafter"/>
</dbReference>
<dbReference type="PANTHER" id="PTHR23292">
    <property type="entry name" value="LIPOPOLYSACCHARIDE-INDUCED TUMOR NECROSIS FACTOR-ALPHA FACTOR"/>
    <property type="match status" value="1"/>
</dbReference>
<evidence type="ECO:0000256" key="1">
    <source>
        <dbReference type="ARBA" id="ARBA00004170"/>
    </source>
</evidence>
<dbReference type="Pfam" id="PF10601">
    <property type="entry name" value="zf-LITAF-like"/>
    <property type="match status" value="1"/>
</dbReference>
<evidence type="ECO:0000256" key="4">
    <source>
        <dbReference type="ARBA" id="ARBA00022833"/>
    </source>
</evidence>
<comment type="caution">
    <text evidence="9">The sequence shown here is derived from an EMBL/GenBank/DDBJ whole genome shotgun (WGS) entry which is preliminary data.</text>
</comment>
<accession>A0A9P8CZF2</accession>
<evidence type="ECO:0000256" key="2">
    <source>
        <dbReference type="ARBA" id="ARBA00005975"/>
    </source>
</evidence>
<organism evidence="9 10">
    <name type="scientific">Mortierella alpina</name>
    <name type="common">Oleaginous fungus</name>
    <name type="synonym">Mortierella renispora</name>
    <dbReference type="NCBI Taxonomy" id="64518"/>
    <lineage>
        <taxon>Eukaryota</taxon>
        <taxon>Fungi</taxon>
        <taxon>Fungi incertae sedis</taxon>
        <taxon>Mucoromycota</taxon>
        <taxon>Mortierellomycotina</taxon>
        <taxon>Mortierellomycetes</taxon>
        <taxon>Mortierellales</taxon>
        <taxon>Mortierellaceae</taxon>
        <taxon>Mortierella</taxon>
    </lineage>
</organism>
<name>A0A9P8CZF2_MORAP</name>
<comment type="similarity">
    <text evidence="2">Belongs to the CDIP1/LITAF family.</text>
</comment>
<keyword evidence="7" id="KW-0812">Transmembrane</keyword>
<feature type="domain" description="LITAF" evidence="8">
    <location>
        <begin position="94"/>
        <end position="182"/>
    </location>
</feature>
<reference evidence="9" key="1">
    <citation type="submission" date="2021-07" db="EMBL/GenBank/DDBJ databases">
        <title>Draft genome of Mortierella alpina, strain LL118, isolated from an aspen leaf litter sample.</title>
        <authorList>
            <person name="Yang S."/>
            <person name="Vinatzer B.A."/>
        </authorList>
    </citation>
    <scope>NUCLEOTIDE SEQUENCE</scope>
    <source>
        <strain evidence="9">LL118</strain>
    </source>
</reference>
<dbReference type="GO" id="GO:0008270">
    <property type="term" value="F:zinc ion binding"/>
    <property type="evidence" value="ECO:0007669"/>
    <property type="project" value="TreeGrafter"/>
</dbReference>
<comment type="subcellular location">
    <subcellularLocation>
        <location evidence="1">Membrane</location>
        <topology evidence="1">Peripheral membrane protein</topology>
    </subcellularLocation>
</comment>
<evidence type="ECO:0000313" key="10">
    <source>
        <dbReference type="Proteomes" id="UP000717515"/>
    </source>
</evidence>
<feature type="region of interest" description="Disordered" evidence="6">
    <location>
        <begin position="1"/>
        <end position="47"/>
    </location>
</feature>
<dbReference type="EMBL" id="JAIFTL010000067">
    <property type="protein sequence ID" value="KAG9324411.1"/>
    <property type="molecule type" value="Genomic_DNA"/>
</dbReference>
<evidence type="ECO:0000259" key="8">
    <source>
        <dbReference type="PROSITE" id="PS51837"/>
    </source>
</evidence>
<evidence type="ECO:0000256" key="5">
    <source>
        <dbReference type="ARBA" id="ARBA00023136"/>
    </source>
</evidence>
<evidence type="ECO:0000313" key="9">
    <source>
        <dbReference type="EMBL" id="KAG9324411.1"/>
    </source>
</evidence>
<dbReference type="SMART" id="SM00714">
    <property type="entry name" value="LITAF"/>
    <property type="match status" value="1"/>
</dbReference>
<keyword evidence="7" id="KW-1133">Transmembrane helix</keyword>
<evidence type="ECO:0000256" key="7">
    <source>
        <dbReference type="SAM" id="Phobius"/>
    </source>
</evidence>
<feature type="transmembrane region" description="Helical" evidence="7">
    <location>
        <begin position="136"/>
        <end position="160"/>
    </location>
</feature>
<dbReference type="AlphaFoldDB" id="A0A9P8CZF2"/>
<dbReference type="InterPro" id="IPR037519">
    <property type="entry name" value="LITAF_fam"/>
</dbReference>
<dbReference type="PANTHER" id="PTHR23292:SF28">
    <property type="entry name" value="LIPOPOLYSACCHARIDE-INDUCED TUMOR NECROSIS FACTOR-ALPHA FACTOR-LIKE"/>
    <property type="match status" value="1"/>
</dbReference>
<proteinExistence type="inferred from homology"/>
<evidence type="ECO:0000256" key="3">
    <source>
        <dbReference type="ARBA" id="ARBA00022723"/>
    </source>
</evidence>
<protein>
    <recommendedName>
        <fullName evidence="8">LITAF domain-containing protein</fullName>
    </recommendedName>
</protein>
<keyword evidence="5 7" id="KW-0472">Membrane</keyword>
<dbReference type="InterPro" id="IPR006629">
    <property type="entry name" value="LITAF"/>
</dbReference>
<gene>
    <name evidence="9" type="ORF">KVV02_004431</name>
</gene>
<dbReference type="GO" id="GO:0098560">
    <property type="term" value="C:cytoplasmic side of late endosome membrane"/>
    <property type="evidence" value="ECO:0007669"/>
    <property type="project" value="TreeGrafter"/>
</dbReference>
<evidence type="ECO:0000256" key="6">
    <source>
        <dbReference type="SAM" id="MobiDB-lite"/>
    </source>
</evidence>
<dbReference type="Proteomes" id="UP000717515">
    <property type="component" value="Unassembled WGS sequence"/>
</dbReference>
<dbReference type="PROSITE" id="PS51837">
    <property type="entry name" value="LITAF"/>
    <property type="match status" value="1"/>
</dbReference>